<feature type="domain" description="3-deoxy-D-manno-octulosonic-acid transferase N-terminal" evidence="9">
    <location>
        <begin position="50"/>
        <end position="214"/>
    </location>
</feature>
<accession>A0A1H9HRJ8</accession>
<dbReference type="EMBL" id="FOFB01000013">
    <property type="protein sequence ID" value="SEQ64852.1"/>
    <property type="molecule type" value="Genomic_DNA"/>
</dbReference>
<dbReference type="SUPFAM" id="SSF53756">
    <property type="entry name" value="UDP-Glycosyltransferase/glycogen phosphorylase"/>
    <property type="match status" value="1"/>
</dbReference>
<comment type="catalytic activity">
    <reaction evidence="6 8">
        <text>lipid IVA (E. coli) + CMP-3-deoxy-beta-D-manno-octulosonate = alpha-Kdo-(2-&gt;6)-lipid IVA (E. coli) + CMP + H(+)</text>
        <dbReference type="Rhea" id="RHEA:28066"/>
        <dbReference type="ChEBI" id="CHEBI:15378"/>
        <dbReference type="ChEBI" id="CHEBI:58603"/>
        <dbReference type="ChEBI" id="CHEBI:60364"/>
        <dbReference type="ChEBI" id="CHEBI:60377"/>
        <dbReference type="ChEBI" id="CHEBI:85987"/>
        <dbReference type="EC" id="2.4.99.12"/>
    </reaction>
</comment>
<comment type="function">
    <text evidence="8">Involved in lipopolysaccharide (LPS) biosynthesis. Catalyzes the transfer of 3-deoxy-D-manno-octulosonate (Kdo) residue(s) from CMP-Kdo to lipid IV(A), the tetraacyldisaccharide-1,4'-bisphosphate precursor of lipid A.</text>
</comment>
<evidence type="ECO:0000259" key="9">
    <source>
        <dbReference type="Pfam" id="PF04413"/>
    </source>
</evidence>
<evidence type="ECO:0000256" key="7">
    <source>
        <dbReference type="PIRSR" id="PIRSR639901-1"/>
    </source>
</evidence>
<evidence type="ECO:0000256" key="8">
    <source>
        <dbReference type="RuleBase" id="RU365103"/>
    </source>
</evidence>
<dbReference type="GO" id="GO:0043842">
    <property type="term" value="F:Kdo transferase activity"/>
    <property type="evidence" value="ECO:0007669"/>
    <property type="project" value="UniProtKB-EC"/>
</dbReference>
<evidence type="ECO:0000256" key="3">
    <source>
        <dbReference type="ARBA" id="ARBA00019077"/>
    </source>
</evidence>
<organism evidence="10 11">
    <name type="scientific">Neolewinella agarilytica</name>
    <dbReference type="NCBI Taxonomy" id="478744"/>
    <lineage>
        <taxon>Bacteria</taxon>
        <taxon>Pseudomonadati</taxon>
        <taxon>Bacteroidota</taxon>
        <taxon>Saprospiria</taxon>
        <taxon>Saprospirales</taxon>
        <taxon>Lewinellaceae</taxon>
        <taxon>Neolewinella</taxon>
    </lineage>
</organism>
<comment type="subcellular location">
    <subcellularLocation>
        <location evidence="8">Cell membrane</location>
    </subcellularLocation>
</comment>
<dbReference type="GO" id="GO:0009245">
    <property type="term" value="P:lipid A biosynthetic process"/>
    <property type="evidence" value="ECO:0007669"/>
    <property type="project" value="TreeGrafter"/>
</dbReference>
<dbReference type="InterPro" id="IPR038107">
    <property type="entry name" value="Glycos_transf_N_sf"/>
</dbReference>
<dbReference type="GO" id="GO:0005886">
    <property type="term" value="C:plasma membrane"/>
    <property type="evidence" value="ECO:0007669"/>
    <property type="project" value="UniProtKB-SubCell"/>
</dbReference>
<gene>
    <name evidence="10" type="ORF">SAMN05444359_11365</name>
</gene>
<evidence type="ECO:0000256" key="2">
    <source>
        <dbReference type="ARBA" id="ARBA00012621"/>
    </source>
</evidence>
<name>A0A1H9HRJ8_9BACT</name>
<dbReference type="InterPro" id="IPR007507">
    <property type="entry name" value="Glycos_transf_N"/>
</dbReference>
<dbReference type="PANTHER" id="PTHR42755:SF1">
    <property type="entry name" value="3-DEOXY-D-MANNO-OCTULOSONIC ACID TRANSFERASE, MITOCHONDRIAL-RELATED"/>
    <property type="match status" value="1"/>
</dbReference>
<reference evidence="11" key="1">
    <citation type="submission" date="2016-10" db="EMBL/GenBank/DDBJ databases">
        <authorList>
            <person name="Varghese N."/>
            <person name="Submissions S."/>
        </authorList>
    </citation>
    <scope>NUCLEOTIDE SEQUENCE [LARGE SCALE GENOMIC DNA]</scope>
    <source>
        <strain evidence="11">DSM 24740</strain>
    </source>
</reference>
<dbReference type="Pfam" id="PF04413">
    <property type="entry name" value="Glycos_transf_N"/>
    <property type="match status" value="1"/>
</dbReference>
<evidence type="ECO:0000256" key="5">
    <source>
        <dbReference type="ARBA" id="ARBA00031445"/>
    </source>
</evidence>
<dbReference type="Gene3D" id="3.40.50.11720">
    <property type="entry name" value="3-Deoxy-D-manno-octulosonic-acid transferase, N-terminal domain"/>
    <property type="match status" value="1"/>
</dbReference>
<dbReference type="RefSeq" id="WP_090169080.1">
    <property type="nucleotide sequence ID" value="NZ_FOFB01000013.1"/>
</dbReference>
<keyword evidence="8" id="KW-0448">Lipopolysaccharide biosynthesis</keyword>
<evidence type="ECO:0000256" key="4">
    <source>
        <dbReference type="ARBA" id="ARBA00022679"/>
    </source>
</evidence>
<evidence type="ECO:0000313" key="10">
    <source>
        <dbReference type="EMBL" id="SEQ64852.1"/>
    </source>
</evidence>
<dbReference type="GO" id="GO:0009244">
    <property type="term" value="P:lipopolysaccharide core region biosynthetic process"/>
    <property type="evidence" value="ECO:0007669"/>
    <property type="project" value="UniProtKB-UniRule"/>
</dbReference>
<evidence type="ECO:0000313" key="11">
    <source>
        <dbReference type="Proteomes" id="UP000199021"/>
    </source>
</evidence>
<proteinExistence type="inferred from homology"/>
<dbReference type="Gene3D" id="3.40.50.2000">
    <property type="entry name" value="Glycogen Phosphorylase B"/>
    <property type="match status" value="1"/>
</dbReference>
<keyword evidence="11" id="KW-1185">Reference proteome</keyword>
<keyword evidence="4 8" id="KW-0808">Transferase</keyword>
<dbReference type="EC" id="2.4.99.12" evidence="2 8"/>
<comment type="pathway">
    <text evidence="1 8">Bacterial outer membrane biogenesis; LPS core biosynthesis.</text>
</comment>
<dbReference type="Proteomes" id="UP000199021">
    <property type="component" value="Unassembled WGS sequence"/>
</dbReference>
<protein>
    <recommendedName>
        <fullName evidence="3 8">3-deoxy-D-manno-octulosonic acid transferase</fullName>
        <shortName evidence="8">Kdo transferase</shortName>
        <ecNumber evidence="2 8">2.4.99.12</ecNumber>
    </recommendedName>
    <alternativeName>
        <fullName evidence="5 8">Lipid IV(A) 3-deoxy-D-manno-octulosonic acid transferase</fullName>
    </alternativeName>
</protein>
<dbReference type="STRING" id="478744.SAMN05444359_11365"/>
<dbReference type="InterPro" id="IPR039901">
    <property type="entry name" value="Kdotransferase"/>
</dbReference>
<dbReference type="PANTHER" id="PTHR42755">
    <property type="entry name" value="3-DEOXY-MANNO-OCTULOSONATE CYTIDYLYLTRANSFERASE"/>
    <property type="match status" value="1"/>
</dbReference>
<evidence type="ECO:0000256" key="6">
    <source>
        <dbReference type="ARBA" id="ARBA00049183"/>
    </source>
</evidence>
<dbReference type="UniPathway" id="UPA00958"/>
<keyword evidence="8" id="KW-1003">Cell membrane</keyword>
<feature type="active site" description="Proton acceptor" evidence="7">
    <location>
        <position position="65"/>
    </location>
</feature>
<dbReference type="InParanoid" id="A0A1H9HRJ8"/>
<keyword evidence="8" id="KW-0472">Membrane</keyword>
<evidence type="ECO:0000256" key="1">
    <source>
        <dbReference type="ARBA" id="ARBA00004713"/>
    </source>
</evidence>
<sequence>MPILYRLGTALYHTAIRLAGAVGNPKAKEWVQGRKNAAPLPDHLRPERRKAGEKLLWVHCASLGEWEQGRPVVEALQAANPGWKTVLTFYSPSGYQRCKNSEIVDFVTYLPPDSPRNADQWQRELRPDLAVFVKYEFWYYHLEALFSYKVPTFLVAASFRADQRFFSKSGDWWRGVLQLFTGIITQTESDASLLMNRGGVPAEIVRVGGDPRMDRTLALAEAPFEDPLLAAFTAPAVTTIIAGSVWPDDLKALWLAWDKLPDTVRIILAPHELHKQELAQTQVQWSAKRYTQSQAEELTDARVLLLDTIGILSRAYRYGELAYVGGAFRTGLHNTLEPLAYGLPTVFGPKHQKFPEAAAAIAGGGAFSVTSGGELAVVLEELLDEENRARASKAQRALAGANAGAAARTAQLINNWDHD</sequence>
<dbReference type="AlphaFoldDB" id="A0A1H9HRJ8"/>
<comment type="similarity">
    <text evidence="8">Belongs to the glycosyltransferase group 1 family.</text>
</comment>
<dbReference type="OrthoDB" id="9789797at2"/>